<dbReference type="Gene3D" id="3.40.50.720">
    <property type="entry name" value="NAD(P)-binding Rossmann-like Domain"/>
    <property type="match status" value="1"/>
</dbReference>
<dbReference type="Proteomes" id="UP000756346">
    <property type="component" value="Unassembled WGS sequence"/>
</dbReference>
<dbReference type="RefSeq" id="XP_046012098.1">
    <property type="nucleotide sequence ID" value="XM_046151742.1"/>
</dbReference>
<comment type="caution">
    <text evidence="4">The sequence shown here is derived from an EMBL/GenBank/DDBJ whole genome shotgun (WGS) entry which is preliminary data.</text>
</comment>
<evidence type="ECO:0000256" key="3">
    <source>
        <dbReference type="RuleBase" id="RU000363"/>
    </source>
</evidence>
<dbReference type="PANTHER" id="PTHR43976:SF16">
    <property type="entry name" value="SHORT-CHAIN DEHYDROGENASE_REDUCTASE FAMILY PROTEIN"/>
    <property type="match status" value="1"/>
</dbReference>
<proteinExistence type="inferred from homology"/>
<dbReference type="SUPFAM" id="SSF51735">
    <property type="entry name" value="NAD(P)-binding Rossmann-fold domains"/>
    <property type="match status" value="1"/>
</dbReference>
<gene>
    <name evidence="4" type="ORF">B0I36DRAFT_291574</name>
</gene>
<name>A0A9P8Y5Q5_9PEZI</name>
<dbReference type="Pfam" id="PF00106">
    <property type="entry name" value="adh_short"/>
    <property type="match status" value="1"/>
</dbReference>
<evidence type="ECO:0000313" key="5">
    <source>
        <dbReference type="Proteomes" id="UP000756346"/>
    </source>
</evidence>
<dbReference type="GeneID" id="70181288"/>
<dbReference type="AlphaFoldDB" id="A0A9P8Y5Q5"/>
<dbReference type="OrthoDB" id="1274115at2759"/>
<reference evidence="4" key="1">
    <citation type="journal article" date="2021" name="Nat. Commun.">
        <title>Genetic determinants of endophytism in the Arabidopsis root mycobiome.</title>
        <authorList>
            <person name="Mesny F."/>
            <person name="Miyauchi S."/>
            <person name="Thiergart T."/>
            <person name="Pickel B."/>
            <person name="Atanasova L."/>
            <person name="Karlsson M."/>
            <person name="Huettel B."/>
            <person name="Barry K.W."/>
            <person name="Haridas S."/>
            <person name="Chen C."/>
            <person name="Bauer D."/>
            <person name="Andreopoulos W."/>
            <person name="Pangilinan J."/>
            <person name="LaButti K."/>
            <person name="Riley R."/>
            <person name="Lipzen A."/>
            <person name="Clum A."/>
            <person name="Drula E."/>
            <person name="Henrissat B."/>
            <person name="Kohler A."/>
            <person name="Grigoriev I.V."/>
            <person name="Martin F.M."/>
            <person name="Hacquard S."/>
        </authorList>
    </citation>
    <scope>NUCLEOTIDE SEQUENCE</scope>
    <source>
        <strain evidence="4">MPI-CAGE-CH-0230</strain>
    </source>
</reference>
<dbReference type="InterPro" id="IPR036291">
    <property type="entry name" value="NAD(P)-bd_dom_sf"/>
</dbReference>
<dbReference type="PANTHER" id="PTHR43976">
    <property type="entry name" value="SHORT CHAIN DEHYDROGENASE"/>
    <property type="match status" value="1"/>
</dbReference>
<protein>
    <submittedName>
        <fullName evidence="4">Uncharacterized protein</fullName>
    </submittedName>
</protein>
<accession>A0A9P8Y5Q5</accession>
<evidence type="ECO:0000313" key="4">
    <source>
        <dbReference type="EMBL" id="KAH7029810.1"/>
    </source>
</evidence>
<dbReference type="InterPro" id="IPR002347">
    <property type="entry name" value="SDR_fam"/>
</dbReference>
<dbReference type="EMBL" id="JAGTJQ010000006">
    <property type="protein sequence ID" value="KAH7029810.1"/>
    <property type="molecule type" value="Genomic_DNA"/>
</dbReference>
<sequence>MAPRVWLVTGATSGIGAALVQEIVSRGDKVIASGRKVEERLGSIKSDNIALLELDITASVEDIAAKLKDATSIFGHIDVVMNNAGMSAMKSAEEASEDFINTMFQVNLFGQMRITQAILPFFRAQGHGTLAFTSSSILWAPLPFMSHYAASKAGLSAYVEALDKELRPLGIRCVAIECGGFPTSLGQPRDTSQQSFGTGGPAVQAYEPLFGKLVGKFVTNPMDHMPGDVQKASRRIVDVVTREGLAAGLPWAVRVALGSDGMGSAKQRCEEQLQLVQRWEKLSLSTDREEGKESVALKDMYEFNTVLESE</sequence>
<evidence type="ECO:0000256" key="2">
    <source>
        <dbReference type="ARBA" id="ARBA00023002"/>
    </source>
</evidence>
<evidence type="ECO:0000256" key="1">
    <source>
        <dbReference type="ARBA" id="ARBA00006484"/>
    </source>
</evidence>
<keyword evidence="5" id="KW-1185">Reference proteome</keyword>
<keyword evidence="2" id="KW-0560">Oxidoreductase</keyword>
<dbReference type="PRINTS" id="PR00080">
    <property type="entry name" value="SDRFAMILY"/>
</dbReference>
<dbReference type="GO" id="GO:0016491">
    <property type="term" value="F:oxidoreductase activity"/>
    <property type="evidence" value="ECO:0007669"/>
    <property type="project" value="UniProtKB-KW"/>
</dbReference>
<comment type="similarity">
    <text evidence="1 3">Belongs to the short-chain dehydrogenases/reductases (SDR) family.</text>
</comment>
<dbReference type="PRINTS" id="PR00081">
    <property type="entry name" value="GDHRDH"/>
</dbReference>
<dbReference type="CDD" id="cd05374">
    <property type="entry name" value="17beta-HSD-like_SDR_c"/>
    <property type="match status" value="1"/>
</dbReference>
<organism evidence="4 5">
    <name type="scientific">Microdochium trichocladiopsis</name>
    <dbReference type="NCBI Taxonomy" id="1682393"/>
    <lineage>
        <taxon>Eukaryota</taxon>
        <taxon>Fungi</taxon>
        <taxon>Dikarya</taxon>
        <taxon>Ascomycota</taxon>
        <taxon>Pezizomycotina</taxon>
        <taxon>Sordariomycetes</taxon>
        <taxon>Xylariomycetidae</taxon>
        <taxon>Xylariales</taxon>
        <taxon>Microdochiaceae</taxon>
        <taxon>Microdochium</taxon>
    </lineage>
</organism>
<dbReference type="InterPro" id="IPR051911">
    <property type="entry name" value="SDR_oxidoreductase"/>
</dbReference>